<dbReference type="InterPro" id="IPR055270">
    <property type="entry name" value="Glyco_tran_10_C"/>
</dbReference>
<dbReference type="OrthoDB" id="9791032at2"/>
<comment type="caution">
    <text evidence="2">The sequence shown here is derived from an EMBL/GenBank/DDBJ whole genome shotgun (WGS) entry which is preliminary data.</text>
</comment>
<feature type="domain" description="Fucosyltransferase C-terminal" evidence="1">
    <location>
        <begin position="149"/>
        <end position="234"/>
    </location>
</feature>
<evidence type="ECO:0000313" key="2">
    <source>
        <dbReference type="EMBL" id="RAJ76624.1"/>
    </source>
</evidence>
<dbReference type="InterPro" id="IPR038577">
    <property type="entry name" value="GT10-like_C_sf"/>
</dbReference>
<dbReference type="Gene3D" id="3.40.50.11660">
    <property type="entry name" value="Glycosyl transferase family 10, C-terminal domain"/>
    <property type="match status" value="1"/>
</dbReference>
<dbReference type="Pfam" id="PF00852">
    <property type="entry name" value="Glyco_transf_10"/>
    <property type="match status" value="1"/>
</dbReference>
<dbReference type="Proteomes" id="UP000249819">
    <property type="component" value="Unassembled WGS sequence"/>
</dbReference>
<keyword evidence="2" id="KW-0808">Transferase</keyword>
<keyword evidence="3" id="KW-1185">Reference proteome</keyword>
<accession>A0A327VQB6</accession>
<evidence type="ECO:0000313" key="3">
    <source>
        <dbReference type="Proteomes" id="UP000249819"/>
    </source>
</evidence>
<keyword evidence="2" id="KW-0328">Glycosyltransferase</keyword>
<dbReference type="AlphaFoldDB" id="A0A327VQB6"/>
<dbReference type="GO" id="GO:0016757">
    <property type="term" value="F:glycosyltransferase activity"/>
    <property type="evidence" value="ECO:0007669"/>
    <property type="project" value="UniProtKB-KW"/>
</dbReference>
<sequence length="295" mass="34633">MKVRVSCFTKADKAFLNDNINRYSFGQKKWKDIEFVCDDSYDRLVFFSSPHRSMLEQGYDYKKAVTFLTSPPDCWSTRVAYPTSMVCPVYLPVPFWPSNVLDQVKENTTNIEQVKQNLLSTVTSGLKAFPGHKKRLLFLLQFDRIIEEGNFDIWGKSHNNPLFDELKHYRGAIEEKYDALWPYKYHFACENSFHKGYFTEKIIDPIICECLTFYDGCPNLPEFIDPEAYIKINTDNMEESFETIAESIETDQWEKRIKAIKAQKERLLFHLNPLNIIWMTLHGKEALDECKLPKV</sequence>
<organism evidence="2 3">
    <name type="scientific">Chitinophaga dinghuensis</name>
    <dbReference type="NCBI Taxonomy" id="1539050"/>
    <lineage>
        <taxon>Bacteria</taxon>
        <taxon>Pseudomonadati</taxon>
        <taxon>Bacteroidota</taxon>
        <taxon>Chitinophagia</taxon>
        <taxon>Chitinophagales</taxon>
        <taxon>Chitinophagaceae</taxon>
        <taxon>Chitinophaga</taxon>
    </lineage>
</organism>
<proteinExistence type="predicted"/>
<dbReference type="EMBL" id="QLMA01000008">
    <property type="protein sequence ID" value="RAJ76624.1"/>
    <property type="molecule type" value="Genomic_DNA"/>
</dbReference>
<reference evidence="2 3" key="1">
    <citation type="submission" date="2018-06" db="EMBL/GenBank/DDBJ databases">
        <title>Genomic Encyclopedia of Archaeal and Bacterial Type Strains, Phase II (KMG-II): from individual species to whole genera.</title>
        <authorList>
            <person name="Goeker M."/>
        </authorList>
    </citation>
    <scope>NUCLEOTIDE SEQUENCE [LARGE SCALE GENOMIC DNA]</scope>
    <source>
        <strain evidence="2 3">DSM 29821</strain>
    </source>
</reference>
<name>A0A327VQB6_9BACT</name>
<protein>
    <submittedName>
        <fullName evidence="2">Glycosyl transferase family 10 (Putative fucosyltransferase)</fullName>
    </submittedName>
</protein>
<gene>
    <name evidence="2" type="ORF">CLV59_108143</name>
</gene>
<dbReference type="SUPFAM" id="SSF53756">
    <property type="entry name" value="UDP-Glycosyltransferase/glycogen phosphorylase"/>
    <property type="match status" value="1"/>
</dbReference>
<evidence type="ECO:0000259" key="1">
    <source>
        <dbReference type="Pfam" id="PF00852"/>
    </source>
</evidence>